<name>A0ABR0NK64_GOSAR</name>
<accession>A0ABR0NK64</accession>
<reference evidence="1 2" key="1">
    <citation type="submission" date="2023-03" db="EMBL/GenBank/DDBJ databases">
        <title>WGS of Gossypium arboreum.</title>
        <authorList>
            <person name="Yu D."/>
        </authorList>
    </citation>
    <scope>NUCLEOTIDE SEQUENCE [LARGE SCALE GENOMIC DNA]</scope>
    <source>
        <tissue evidence="1">Leaf</tissue>
    </source>
</reference>
<dbReference type="EMBL" id="JARKNE010000010">
    <property type="protein sequence ID" value="KAK5795403.1"/>
    <property type="molecule type" value="Genomic_DNA"/>
</dbReference>
<organism evidence="1 2">
    <name type="scientific">Gossypium arboreum</name>
    <name type="common">Tree cotton</name>
    <name type="synonym">Gossypium nanking</name>
    <dbReference type="NCBI Taxonomy" id="29729"/>
    <lineage>
        <taxon>Eukaryota</taxon>
        <taxon>Viridiplantae</taxon>
        <taxon>Streptophyta</taxon>
        <taxon>Embryophyta</taxon>
        <taxon>Tracheophyta</taxon>
        <taxon>Spermatophyta</taxon>
        <taxon>Magnoliopsida</taxon>
        <taxon>eudicotyledons</taxon>
        <taxon>Gunneridae</taxon>
        <taxon>Pentapetalae</taxon>
        <taxon>rosids</taxon>
        <taxon>malvids</taxon>
        <taxon>Malvales</taxon>
        <taxon>Malvaceae</taxon>
        <taxon>Malvoideae</taxon>
        <taxon>Gossypium</taxon>
    </lineage>
</organism>
<proteinExistence type="predicted"/>
<sequence length="95" mass="10523">MLWIRVVYDELIVQESSWWICLNKCRIDTIKTRSSLSIWCPPPQGCMKFNVCGISNEEVAGCGRVLRDMKGVARALFSGPIAANDADSTETGPCL</sequence>
<dbReference type="Proteomes" id="UP001358586">
    <property type="component" value="Chromosome 10"/>
</dbReference>
<keyword evidence="2" id="KW-1185">Reference proteome</keyword>
<comment type="caution">
    <text evidence="1">The sequence shown here is derived from an EMBL/GenBank/DDBJ whole genome shotgun (WGS) entry which is preliminary data.</text>
</comment>
<evidence type="ECO:0000313" key="2">
    <source>
        <dbReference type="Proteomes" id="UP001358586"/>
    </source>
</evidence>
<evidence type="ECO:0000313" key="1">
    <source>
        <dbReference type="EMBL" id="KAK5795403.1"/>
    </source>
</evidence>
<protein>
    <submittedName>
        <fullName evidence="1">Uncharacterized protein</fullName>
    </submittedName>
</protein>
<gene>
    <name evidence="1" type="ORF">PVK06_036667</name>
</gene>